<accession>M6BUG7</accession>
<keyword evidence="1" id="KW-0880">Kelch repeat</keyword>
<dbReference type="EMBL" id="ANMU01000049">
    <property type="protein sequence ID" value="EMJ83214.1"/>
    <property type="molecule type" value="Genomic_DNA"/>
</dbReference>
<reference evidence="3 4" key="1">
    <citation type="submission" date="2013-01" db="EMBL/GenBank/DDBJ databases">
        <authorList>
            <person name="Harkins D.M."/>
            <person name="Durkin A.S."/>
            <person name="Brinkac L.M."/>
            <person name="Haft D.H."/>
            <person name="Selengut J.D."/>
            <person name="Sanka R."/>
            <person name="DePew J."/>
            <person name="Purushe J."/>
            <person name="Galloway R.L."/>
            <person name="Vinetz J.M."/>
            <person name="Sutton G.G."/>
            <person name="Nierman W.C."/>
            <person name="Fouts D.E."/>
        </authorList>
    </citation>
    <scope>NUCLEOTIDE SEQUENCE [LARGE SCALE GENOMIC DNA]</scope>
    <source>
        <strain evidence="3 4">Sponselee CDC</strain>
    </source>
</reference>
<comment type="caution">
    <text evidence="3">The sequence shown here is derived from an EMBL/GenBank/DDBJ whole genome shotgun (WGS) entry which is preliminary data.</text>
</comment>
<dbReference type="PATRIC" id="fig|1218567.3.peg.1194"/>
<dbReference type="Proteomes" id="UP000011873">
    <property type="component" value="Unassembled WGS sequence"/>
</dbReference>
<dbReference type="Gene3D" id="2.120.10.80">
    <property type="entry name" value="Kelch-type beta propeller"/>
    <property type="match status" value="1"/>
</dbReference>
<dbReference type="InterPro" id="IPR051746">
    <property type="entry name" value="Kelch_domain_containing_8"/>
</dbReference>
<dbReference type="InterPro" id="IPR015915">
    <property type="entry name" value="Kelch-typ_b-propeller"/>
</dbReference>
<dbReference type="PANTHER" id="PTHR46260">
    <property type="entry name" value="RING-TYPE DOMAIN-CONTAINING PROTEIN"/>
    <property type="match status" value="1"/>
</dbReference>
<dbReference type="Pfam" id="PF01344">
    <property type="entry name" value="Kelch_1"/>
    <property type="match status" value="1"/>
</dbReference>
<keyword evidence="2" id="KW-0677">Repeat</keyword>
<evidence type="ECO:0000256" key="2">
    <source>
        <dbReference type="ARBA" id="ARBA00022737"/>
    </source>
</evidence>
<dbReference type="PANTHER" id="PTHR46260:SF3">
    <property type="entry name" value="RING-TYPE DOMAIN-CONTAINING PROTEIN"/>
    <property type="match status" value="1"/>
</dbReference>
<name>M6BUG7_LEPBO</name>
<proteinExistence type="predicted"/>
<organism evidence="3 4">
    <name type="scientific">Leptospira borgpetersenii serovar Hardjo-bovis str. Sponselee</name>
    <dbReference type="NCBI Taxonomy" id="1303729"/>
    <lineage>
        <taxon>Bacteria</taxon>
        <taxon>Pseudomonadati</taxon>
        <taxon>Spirochaetota</taxon>
        <taxon>Spirochaetia</taxon>
        <taxon>Leptospirales</taxon>
        <taxon>Leptospiraceae</taxon>
        <taxon>Leptospira</taxon>
    </lineage>
</organism>
<gene>
    <name evidence="3" type="ORF">LEP1GSC016_3391</name>
</gene>
<evidence type="ECO:0000256" key="1">
    <source>
        <dbReference type="ARBA" id="ARBA00022441"/>
    </source>
</evidence>
<evidence type="ECO:0000313" key="4">
    <source>
        <dbReference type="Proteomes" id="UP000011873"/>
    </source>
</evidence>
<dbReference type="SUPFAM" id="SSF117281">
    <property type="entry name" value="Kelch motif"/>
    <property type="match status" value="1"/>
</dbReference>
<sequence>MPTPRAFANITAHKNKIYVMGGLTKSGVSFNATDRVDEYDPFLNLWRTLSPMPDTHQSGNSLSIENSIVIIAGTTSEAMQTGTLINTVYESPLP</sequence>
<dbReference type="InterPro" id="IPR006652">
    <property type="entry name" value="Kelch_1"/>
</dbReference>
<evidence type="ECO:0000313" key="3">
    <source>
        <dbReference type="EMBL" id="EMJ83214.1"/>
    </source>
</evidence>
<dbReference type="AlphaFoldDB" id="M6BUG7"/>
<protein>
    <submittedName>
        <fullName evidence="3">Kelch repeat protein</fullName>
    </submittedName>
</protein>